<evidence type="ECO:0000256" key="1">
    <source>
        <dbReference type="SAM" id="SignalP"/>
    </source>
</evidence>
<dbReference type="InterPro" id="IPR029034">
    <property type="entry name" value="Cystine-knot_cytokine"/>
</dbReference>
<evidence type="ECO:0000313" key="2">
    <source>
        <dbReference type="Proteomes" id="UP000694941"/>
    </source>
</evidence>
<dbReference type="GeneID" id="111086347"/>
<reference evidence="3" key="1">
    <citation type="submission" date="2025-08" db="UniProtKB">
        <authorList>
            <consortium name="RefSeq"/>
        </authorList>
    </citation>
    <scope>IDENTIFICATION</scope>
    <source>
        <tissue evidence="3">Muscle</tissue>
    </source>
</reference>
<accession>A0ABM1SLM6</accession>
<protein>
    <submittedName>
        <fullName evidence="3">Uncharacterized protein LOC111086347</fullName>
    </submittedName>
</protein>
<feature type="signal peptide" evidence="1">
    <location>
        <begin position="1"/>
        <end position="20"/>
    </location>
</feature>
<name>A0ABM1SLM6_LIMPO</name>
<dbReference type="SUPFAM" id="SSF57501">
    <property type="entry name" value="Cystine-knot cytokines"/>
    <property type="match status" value="1"/>
</dbReference>
<gene>
    <name evidence="3" type="primary">LOC111086347</name>
</gene>
<proteinExistence type="predicted"/>
<dbReference type="Proteomes" id="UP000694941">
    <property type="component" value="Unplaced"/>
</dbReference>
<organism evidence="2 3">
    <name type="scientific">Limulus polyphemus</name>
    <name type="common">Atlantic horseshoe crab</name>
    <dbReference type="NCBI Taxonomy" id="6850"/>
    <lineage>
        <taxon>Eukaryota</taxon>
        <taxon>Metazoa</taxon>
        <taxon>Ecdysozoa</taxon>
        <taxon>Arthropoda</taxon>
        <taxon>Chelicerata</taxon>
        <taxon>Merostomata</taxon>
        <taxon>Xiphosura</taxon>
        <taxon>Limulidae</taxon>
        <taxon>Limulus</taxon>
    </lineage>
</organism>
<feature type="chain" id="PRO_5045153217" evidence="1">
    <location>
        <begin position="21"/>
        <end position="244"/>
    </location>
</feature>
<dbReference type="RefSeq" id="XP_022244532.1">
    <property type="nucleotide sequence ID" value="XM_022388824.1"/>
</dbReference>
<keyword evidence="2" id="KW-1185">Reference proteome</keyword>
<sequence length="244" mass="28192">MCSWQLLISVIALSLQGLSGNAVATQEMDDVQLLDHYPGNKVLRLIIQTYMENLLQDLQQHASSPMSSLQMARLTKHMNEFYDYVAEHPALHQRRLWVGKEKPTFVPNTNYHGNIADEFKGLETKLPTNQKSKRGSIYPSEEICSTETTWIQINLTTDVYNKPVEVIQQDDLRQFVFSFKCVTAYRPCSGISTLYESECIERLGWVYMYYRRLDDFSSKEPQWGPVAVPHHCACKITPKYFPDI</sequence>
<keyword evidence="1" id="KW-0732">Signal</keyword>
<dbReference type="Gene3D" id="2.10.90.10">
    <property type="entry name" value="Cystine-knot cytokines"/>
    <property type="match status" value="1"/>
</dbReference>
<evidence type="ECO:0000313" key="3">
    <source>
        <dbReference type="RefSeq" id="XP_022244532.1"/>
    </source>
</evidence>